<keyword evidence="3" id="KW-1185">Reference proteome</keyword>
<dbReference type="AlphaFoldDB" id="F3Z2X9"/>
<organism evidence="2 3">
    <name type="scientific">Desulfocurvibacter africanus subsp. africanus str. Walvis Bay</name>
    <dbReference type="NCBI Taxonomy" id="690850"/>
    <lineage>
        <taxon>Bacteria</taxon>
        <taxon>Pseudomonadati</taxon>
        <taxon>Thermodesulfobacteriota</taxon>
        <taxon>Desulfovibrionia</taxon>
        <taxon>Desulfovibrionales</taxon>
        <taxon>Desulfovibrionaceae</taxon>
        <taxon>Desulfocurvibacter</taxon>
    </lineage>
</organism>
<dbReference type="SMART" id="SM00065">
    <property type="entry name" value="GAF"/>
    <property type="match status" value="2"/>
</dbReference>
<name>F3Z2X9_DESAF</name>
<dbReference type="STRING" id="690850.Desaf_3090"/>
<feature type="domain" description="GAF" evidence="1">
    <location>
        <begin position="8"/>
        <end position="152"/>
    </location>
</feature>
<dbReference type="eggNOG" id="COG2203">
    <property type="taxonomic scope" value="Bacteria"/>
</dbReference>
<dbReference type="Gene3D" id="3.30.450.40">
    <property type="match status" value="2"/>
</dbReference>
<dbReference type="InterPro" id="IPR029016">
    <property type="entry name" value="GAF-like_dom_sf"/>
</dbReference>
<reference evidence="2 3" key="1">
    <citation type="journal article" date="2011" name="J. Bacteriol.">
        <title>Genome sequence of the mercury-methylating and pleomorphic Desulfovibrio africanus Strain Walvis Bay.</title>
        <authorList>
            <person name="Brown S.D."/>
            <person name="Wall J.D."/>
            <person name="Kucken A.M."/>
            <person name="Gilmour C.C."/>
            <person name="Podar M."/>
            <person name="Brandt C.C."/>
            <person name="Teshima H."/>
            <person name="Detter J.C."/>
            <person name="Han C.S."/>
            <person name="Land M.L."/>
            <person name="Lucas S."/>
            <person name="Han J."/>
            <person name="Pennacchio L."/>
            <person name="Nolan M."/>
            <person name="Pitluck S."/>
            <person name="Woyke T."/>
            <person name="Goodwin L."/>
            <person name="Palumbo A.V."/>
            <person name="Elias D.A."/>
        </authorList>
    </citation>
    <scope>NUCLEOTIDE SEQUENCE [LARGE SCALE GENOMIC DNA]</scope>
    <source>
        <strain evidence="2 3">Walvis Bay</strain>
    </source>
</reference>
<sequence>MTTLISLDKQTYLDQILRIVCNVFDAHSAVLFLQVGEDQYRINSFFSLSDSIRHDAILTTGTGLTGWIIRNNKPLLINNFDRAKGHLGYYAAGEESEIRAFMGCPLDQGLGVLCLDSKRTYSFSDKDQKILHQFVRLVDTLIAEFKHLTAECTEQRFYQGLKLLCELHDKFSSWLAYLTSFLSLLSGVTGFSHCFLAVCDAQGKFFSVESSNKELVLGIDELSQQFTMENGLIGWVFRNGAPIFASKKDLSSPSASLLGPGVPLPDFASVACVPVAIHKRTRGVIVLASVTPQSTGRELRAFLKIVASNLSIFLENLYLRNRLTCSGG</sequence>
<evidence type="ECO:0000259" key="1">
    <source>
        <dbReference type="SMART" id="SM00065"/>
    </source>
</evidence>
<dbReference type="KEGG" id="daf:Desaf_3090"/>
<evidence type="ECO:0000313" key="3">
    <source>
        <dbReference type="Proteomes" id="UP000007844"/>
    </source>
</evidence>
<evidence type="ECO:0000313" key="2">
    <source>
        <dbReference type="EMBL" id="EGJ51387.1"/>
    </source>
</evidence>
<dbReference type="RefSeq" id="WP_014261032.1">
    <property type="nucleotide sequence ID" value="NC_016629.1"/>
</dbReference>
<dbReference type="Pfam" id="PF13185">
    <property type="entry name" value="GAF_2"/>
    <property type="match status" value="2"/>
</dbReference>
<dbReference type="InterPro" id="IPR003018">
    <property type="entry name" value="GAF"/>
</dbReference>
<dbReference type="EMBL" id="CP003221">
    <property type="protein sequence ID" value="EGJ51387.1"/>
    <property type="molecule type" value="Genomic_DNA"/>
</dbReference>
<accession>F3Z2X9</accession>
<feature type="domain" description="GAF" evidence="1">
    <location>
        <begin position="166"/>
        <end position="324"/>
    </location>
</feature>
<dbReference type="SUPFAM" id="SSF55781">
    <property type="entry name" value="GAF domain-like"/>
    <property type="match status" value="2"/>
</dbReference>
<dbReference type="HOGENOM" id="CLU_803471_0_0_7"/>
<gene>
    <name evidence="2" type="ORF">Desaf_3090</name>
</gene>
<protein>
    <submittedName>
        <fullName evidence="2">GAF domain protein</fullName>
    </submittedName>
</protein>
<proteinExistence type="predicted"/>
<dbReference type="Proteomes" id="UP000007844">
    <property type="component" value="Chromosome"/>
</dbReference>